<evidence type="ECO:0000256" key="1">
    <source>
        <dbReference type="SAM" id="Phobius"/>
    </source>
</evidence>
<sequence length="309" mass="32258">MSDVKPSIRRTPTQAVLRIVSIIMLILGGLTLAGGIVAIVAGNAFGLASGDLWTSITFGVIILVAAGLLILTAVLGLAASNDSSNVGRYRFLCYLVGLAVLVAIVWGWGLGTFILFNPLVLATTIVYVLICSTLADKVKEEHDAGVRGETFLRSRHQRTLHLLSEVIVLKGALTGVVVAVVAVALISSGEGGRITLSGISMTLDQSLLPQLAATAVSAAVDLVAGGLGIWGSNRPEKIRPFLVLAVLALVIDVVQVAGSIVEHGGISGLAFDLILDLLFMGACTWMSVRILRQPPLPELVENSATVVPQ</sequence>
<keyword evidence="1" id="KW-0812">Transmembrane</keyword>
<dbReference type="Proteomes" id="UP000593735">
    <property type="component" value="Chromosome"/>
</dbReference>
<dbReference type="AlphaFoldDB" id="A0A7S7M7X4"/>
<feature type="transmembrane region" description="Helical" evidence="1">
    <location>
        <begin position="115"/>
        <end position="135"/>
    </location>
</feature>
<feature type="transmembrane region" description="Helical" evidence="1">
    <location>
        <begin position="266"/>
        <end position="288"/>
    </location>
</feature>
<feature type="transmembrane region" description="Helical" evidence="1">
    <location>
        <begin position="52"/>
        <end position="79"/>
    </location>
</feature>
<feature type="transmembrane region" description="Helical" evidence="1">
    <location>
        <begin position="15"/>
        <end position="40"/>
    </location>
</feature>
<feature type="transmembrane region" description="Helical" evidence="1">
    <location>
        <begin position="91"/>
        <end position="109"/>
    </location>
</feature>
<dbReference type="EMBL" id="CP063767">
    <property type="protein sequence ID" value="QOY60326.1"/>
    <property type="molecule type" value="Genomic_DNA"/>
</dbReference>
<evidence type="ECO:0000313" key="3">
    <source>
        <dbReference type="Proteomes" id="UP000593735"/>
    </source>
</evidence>
<proteinExistence type="predicted"/>
<feature type="transmembrane region" description="Helical" evidence="1">
    <location>
        <begin position="241"/>
        <end position="260"/>
    </location>
</feature>
<feature type="transmembrane region" description="Helical" evidence="1">
    <location>
        <begin position="207"/>
        <end position="229"/>
    </location>
</feature>
<gene>
    <name evidence="2" type="ORF">INP52_07920</name>
</gene>
<name>A0A7S7M7X4_9ACTN</name>
<reference evidence="2 3" key="1">
    <citation type="submission" date="2020-10" db="EMBL/GenBank/DDBJ databases">
        <title>Olsenella immobilis sp.nov., isolated from the mud in a fermentation cellar used for the production of Chinese strong-flavoured liquor.</title>
        <authorList>
            <person name="Lu L."/>
        </authorList>
    </citation>
    <scope>NUCLEOTIDE SEQUENCE [LARGE SCALE GENOMIC DNA]</scope>
    <source>
        <strain evidence="2 3">LZLJ-2</strain>
    </source>
</reference>
<keyword evidence="1" id="KW-0472">Membrane</keyword>
<organism evidence="2 3">
    <name type="scientific">Thermophilibacter immobilis</name>
    <dbReference type="NCBI Taxonomy" id="2779519"/>
    <lineage>
        <taxon>Bacteria</taxon>
        <taxon>Bacillati</taxon>
        <taxon>Actinomycetota</taxon>
        <taxon>Coriobacteriia</taxon>
        <taxon>Coriobacteriales</taxon>
        <taxon>Atopobiaceae</taxon>
        <taxon>Thermophilibacter</taxon>
    </lineage>
</organism>
<keyword evidence="1" id="KW-1133">Transmembrane helix</keyword>
<dbReference type="KEGG" id="tio:INP52_07920"/>
<keyword evidence="3" id="KW-1185">Reference proteome</keyword>
<dbReference type="RefSeq" id="WP_194370659.1">
    <property type="nucleotide sequence ID" value="NZ_CP063767.1"/>
</dbReference>
<accession>A0A7S7M7X4</accession>
<protein>
    <submittedName>
        <fullName evidence="2">Uncharacterized protein</fullName>
    </submittedName>
</protein>
<feature type="transmembrane region" description="Helical" evidence="1">
    <location>
        <begin position="162"/>
        <end position="187"/>
    </location>
</feature>
<evidence type="ECO:0000313" key="2">
    <source>
        <dbReference type="EMBL" id="QOY60326.1"/>
    </source>
</evidence>